<proteinExistence type="predicted"/>
<evidence type="ECO:0000313" key="1">
    <source>
        <dbReference type="EMBL" id="RKN12753.1"/>
    </source>
</evidence>
<dbReference type="OrthoDB" id="9816357at2"/>
<dbReference type="RefSeq" id="WP_120694852.1">
    <property type="nucleotide sequence ID" value="NZ_RBDX01000001.1"/>
</dbReference>
<name>A0A3A9WKD9_9ACTN</name>
<evidence type="ECO:0000313" key="2">
    <source>
        <dbReference type="EMBL" id="RKN27484.1"/>
    </source>
</evidence>
<evidence type="ECO:0000313" key="3">
    <source>
        <dbReference type="Proteomes" id="UP000268652"/>
    </source>
</evidence>
<reference evidence="3 4" key="1">
    <citation type="submission" date="2018-09" db="EMBL/GenBank/DDBJ databases">
        <title>Streptomyces sp. nov. DS1-2, an endophytic actinomycete isolated from roots of Dendrobium scabrilingue.</title>
        <authorList>
            <person name="Kuncharoen N."/>
            <person name="Kudo T."/>
            <person name="Ohkuma M."/>
            <person name="Yuki M."/>
            <person name="Tanasupawat S."/>
        </authorList>
    </citation>
    <scope>NUCLEOTIDE SEQUENCE [LARGE SCALE GENOMIC DNA]</scope>
    <source>
        <strain evidence="1 4">AZ1-7</strain>
        <strain evidence="2 3">DS1-2</strain>
    </source>
</reference>
<protein>
    <submittedName>
        <fullName evidence="1">Uncharacterized protein</fullName>
    </submittedName>
</protein>
<comment type="caution">
    <text evidence="1">The sequence shown here is derived from an EMBL/GenBank/DDBJ whole genome shotgun (WGS) entry which is preliminary data.</text>
</comment>
<sequence>MGARRLVSLVPSLSEARGAAFAEPERALVAGCGLPRPAWPAEAAEVWRAVRPAALVGGRHPTGG</sequence>
<gene>
    <name evidence="2" type="ORF">D7318_00805</name>
    <name evidence="1" type="ORF">D7319_02090</name>
</gene>
<organism evidence="1 4">
    <name type="scientific">Streptomyces radicis</name>
    <dbReference type="NCBI Taxonomy" id="1750517"/>
    <lineage>
        <taxon>Bacteria</taxon>
        <taxon>Bacillati</taxon>
        <taxon>Actinomycetota</taxon>
        <taxon>Actinomycetes</taxon>
        <taxon>Kitasatosporales</taxon>
        <taxon>Streptomycetaceae</taxon>
        <taxon>Streptomyces</taxon>
    </lineage>
</organism>
<dbReference type="Proteomes" id="UP000275024">
    <property type="component" value="Unassembled WGS sequence"/>
</dbReference>
<evidence type="ECO:0000313" key="4">
    <source>
        <dbReference type="Proteomes" id="UP000275024"/>
    </source>
</evidence>
<dbReference type="EMBL" id="RBDY01000001">
    <property type="protein sequence ID" value="RKN27484.1"/>
    <property type="molecule type" value="Genomic_DNA"/>
</dbReference>
<dbReference type="EMBL" id="RBDX01000001">
    <property type="protein sequence ID" value="RKN12753.1"/>
    <property type="molecule type" value="Genomic_DNA"/>
</dbReference>
<dbReference type="Proteomes" id="UP000268652">
    <property type="component" value="Unassembled WGS sequence"/>
</dbReference>
<dbReference type="AlphaFoldDB" id="A0A3A9WKD9"/>
<accession>A0A3A9WKD9</accession>
<keyword evidence="3" id="KW-1185">Reference proteome</keyword>